<accession>A0A2T1DX84</accession>
<dbReference type="NCBIfam" id="NF033592">
    <property type="entry name" value="transpos_IS4_1"/>
    <property type="match status" value="1"/>
</dbReference>
<dbReference type="PANTHER" id="PTHR33258:SF1">
    <property type="entry name" value="TRANSPOSASE INSL FOR INSERTION SEQUENCE ELEMENT IS186A-RELATED"/>
    <property type="match status" value="1"/>
</dbReference>
<name>A0A2T1DX84_9CYAN</name>
<keyword evidence="2" id="KW-0815">Transposition</keyword>
<dbReference type="Pfam" id="PF01609">
    <property type="entry name" value="DDE_Tnp_1"/>
    <property type="match status" value="1"/>
</dbReference>
<keyword evidence="3" id="KW-0238">DNA-binding</keyword>
<dbReference type="AlphaFoldDB" id="A0A2T1DX84"/>
<sequence length="423" mass="48059">MSQQRRGNPDLRRAVTAPAPSNEALEARLRDWVSPGTFAGLKTVQDKGRHLRDRVLTLPVMAAIVLSLVSRQISGLSEALRVLEQEGLMWAEAQAVSKQALSDRLRTLPASLFAQLFEQVLARRQAQPRTEVEVLPAHWQTVQQQFGVVWCADSSTLESLAKKLATLEQHASGLGGKMMMVVEAFSRCPVAAWYSVDAYAHDQRWHDCLLERLPQGGLLLFDLGFFNFAWFDAFTQANKYFLTRWKQKTAGKVLRVLRQGPRYRDELLALGVYRSNPCSYPLRRVSVQWGTTWHTYLTNVLDPERLSAQQVCDLYAQRWRIEEAFLLTKRLLGLAYLWVGGSNGVQILYATWIFYAVLMDLCADVAVALRQPLERISVEMVFRSLYHFSRARQQGRAEALLPFLVQFHHSFGLSRSGLKSSGM</sequence>
<keyword evidence="7" id="KW-1185">Reference proteome</keyword>
<evidence type="ECO:0000313" key="7">
    <source>
        <dbReference type="Proteomes" id="UP000239576"/>
    </source>
</evidence>
<proteinExistence type="inferred from homology"/>
<protein>
    <submittedName>
        <fullName evidence="6">IS4 family transposase</fullName>
    </submittedName>
</protein>
<reference evidence="7" key="1">
    <citation type="submission" date="2018-02" db="EMBL/GenBank/DDBJ databases">
        <authorList>
            <person name="Moore K."/>
            <person name="Momper L."/>
        </authorList>
    </citation>
    <scope>NUCLEOTIDE SEQUENCE [LARGE SCALE GENOMIC DNA]</scope>
    <source>
        <strain evidence="7">ULC18</strain>
    </source>
</reference>
<dbReference type="GO" id="GO:0006313">
    <property type="term" value="P:DNA transposition"/>
    <property type="evidence" value="ECO:0007669"/>
    <property type="project" value="InterPro"/>
</dbReference>
<evidence type="ECO:0000256" key="2">
    <source>
        <dbReference type="ARBA" id="ARBA00022578"/>
    </source>
</evidence>
<evidence type="ECO:0000256" key="1">
    <source>
        <dbReference type="ARBA" id="ARBA00010075"/>
    </source>
</evidence>
<dbReference type="PANTHER" id="PTHR33258">
    <property type="entry name" value="TRANSPOSASE INSL FOR INSERTION SEQUENCE ELEMENT IS186A-RELATED"/>
    <property type="match status" value="1"/>
</dbReference>
<dbReference type="SUPFAM" id="SSF53098">
    <property type="entry name" value="Ribonuclease H-like"/>
    <property type="match status" value="1"/>
</dbReference>
<dbReference type="Proteomes" id="UP000239576">
    <property type="component" value="Unassembled WGS sequence"/>
</dbReference>
<dbReference type="RefSeq" id="WP_106259435.1">
    <property type="nucleotide sequence ID" value="NZ_CAWNSW010000031.1"/>
</dbReference>
<evidence type="ECO:0000313" key="6">
    <source>
        <dbReference type="EMBL" id="PSB25079.1"/>
    </source>
</evidence>
<keyword evidence="4" id="KW-0233">DNA recombination</keyword>
<dbReference type="InterPro" id="IPR002559">
    <property type="entry name" value="Transposase_11"/>
</dbReference>
<comment type="similarity">
    <text evidence="1">Belongs to the transposase 11 family.</text>
</comment>
<dbReference type="OrthoDB" id="570301at2"/>
<evidence type="ECO:0000259" key="5">
    <source>
        <dbReference type="Pfam" id="PF01609"/>
    </source>
</evidence>
<organism evidence="6 7">
    <name type="scientific">Stenomitos frigidus ULC18</name>
    <dbReference type="NCBI Taxonomy" id="2107698"/>
    <lineage>
        <taxon>Bacteria</taxon>
        <taxon>Bacillati</taxon>
        <taxon>Cyanobacteriota</taxon>
        <taxon>Cyanophyceae</taxon>
        <taxon>Leptolyngbyales</taxon>
        <taxon>Leptolyngbyaceae</taxon>
        <taxon>Stenomitos</taxon>
    </lineage>
</organism>
<comment type="caution">
    <text evidence="6">The sequence shown here is derived from an EMBL/GenBank/DDBJ whole genome shotgun (WGS) entry which is preliminary data.</text>
</comment>
<feature type="domain" description="Transposase IS4-like" evidence="5">
    <location>
        <begin position="177"/>
        <end position="333"/>
    </location>
</feature>
<dbReference type="InterPro" id="IPR047952">
    <property type="entry name" value="Transpos_IS4"/>
</dbReference>
<reference evidence="6 7" key="2">
    <citation type="submission" date="2018-03" db="EMBL/GenBank/DDBJ databases">
        <title>The ancient ancestry and fast evolution of plastids.</title>
        <authorList>
            <person name="Moore K.R."/>
            <person name="Magnabosco C."/>
            <person name="Momper L."/>
            <person name="Gold D.A."/>
            <person name="Bosak T."/>
            <person name="Fournier G.P."/>
        </authorList>
    </citation>
    <scope>NUCLEOTIDE SEQUENCE [LARGE SCALE GENOMIC DNA]</scope>
    <source>
        <strain evidence="6 7">ULC18</strain>
    </source>
</reference>
<evidence type="ECO:0000256" key="4">
    <source>
        <dbReference type="ARBA" id="ARBA00023172"/>
    </source>
</evidence>
<dbReference type="InterPro" id="IPR012337">
    <property type="entry name" value="RNaseH-like_sf"/>
</dbReference>
<evidence type="ECO:0000256" key="3">
    <source>
        <dbReference type="ARBA" id="ARBA00023125"/>
    </source>
</evidence>
<dbReference type="GO" id="GO:0003677">
    <property type="term" value="F:DNA binding"/>
    <property type="evidence" value="ECO:0007669"/>
    <property type="project" value="UniProtKB-KW"/>
</dbReference>
<dbReference type="GO" id="GO:0004803">
    <property type="term" value="F:transposase activity"/>
    <property type="evidence" value="ECO:0007669"/>
    <property type="project" value="InterPro"/>
</dbReference>
<dbReference type="EMBL" id="PVWK01000133">
    <property type="protein sequence ID" value="PSB25079.1"/>
    <property type="molecule type" value="Genomic_DNA"/>
</dbReference>
<gene>
    <name evidence="6" type="ORF">C7B82_24735</name>
</gene>